<reference evidence="3 4" key="1">
    <citation type="submission" date="2020-09" db="EMBL/GenBank/DDBJ databases">
        <authorList>
            <person name="Tanuku N.R.S."/>
        </authorList>
    </citation>
    <scope>NUCLEOTIDE SEQUENCE [LARGE SCALE GENOMIC DNA]</scope>
    <source>
        <strain evidence="3 4">AK62</strain>
    </source>
</reference>
<proteinExistence type="inferred from homology"/>
<protein>
    <submittedName>
        <fullName evidence="3">SDR family oxidoreductase</fullName>
    </submittedName>
</protein>
<dbReference type="Gene3D" id="3.40.50.720">
    <property type="entry name" value="NAD(P)-binding Rossmann-like Domain"/>
    <property type="match status" value="1"/>
</dbReference>
<gene>
    <name evidence="3" type="ORF">H9C73_01820</name>
</gene>
<dbReference type="RefSeq" id="WP_209286074.1">
    <property type="nucleotide sequence ID" value="NZ_JACVEW010000002.1"/>
</dbReference>
<evidence type="ECO:0000313" key="4">
    <source>
        <dbReference type="Proteomes" id="UP000810171"/>
    </source>
</evidence>
<dbReference type="PANTHER" id="PTHR44196:SF1">
    <property type="entry name" value="DEHYDROGENASE_REDUCTASE SDR FAMILY MEMBER 7B"/>
    <property type="match status" value="1"/>
</dbReference>
<comment type="similarity">
    <text evidence="1">Belongs to the short-chain dehydrogenases/reductases (SDR) family.</text>
</comment>
<dbReference type="PROSITE" id="PS00061">
    <property type="entry name" value="ADH_SHORT"/>
    <property type="match status" value="1"/>
</dbReference>
<evidence type="ECO:0000256" key="1">
    <source>
        <dbReference type="ARBA" id="ARBA00006484"/>
    </source>
</evidence>
<dbReference type="InterPro" id="IPR020904">
    <property type="entry name" value="Sc_DH/Rdtase_CS"/>
</dbReference>
<dbReference type="Pfam" id="PF13561">
    <property type="entry name" value="adh_short_C2"/>
    <property type="match status" value="1"/>
</dbReference>
<dbReference type="InterPro" id="IPR036291">
    <property type="entry name" value="NAD(P)-bd_dom_sf"/>
</dbReference>
<dbReference type="InterPro" id="IPR002347">
    <property type="entry name" value="SDR_fam"/>
</dbReference>
<sequence length="280" mass="29552">MANVAFITGASRGIGRATALAFARAGYDLALSARTLEQGDTHQHSITDKDGKPLGGSLAETAEAARRFGVEVKVVPMDLLDAESVDRAVATIVEHFGHLDVLINNAIYQGPDLNARFLDLSPETLERMARGYILAPVQITQKVLPGMLARGQGCIINLTSGAGESDPPVPADQGGWGYAYGAGKAAVSRLSGILAREHGHAGIRAFTVNPGVVNTETLRATIGERGVQALGKGVVEPELPAAALLWLATRAEADAFQYQTIHAQPFAREQGIDAQPLEQE</sequence>
<organism evidence="3 4">
    <name type="scientific">Marinobacterium alkalitolerans</name>
    <dbReference type="NCBI Taxonomy" id="1542925"/>
    <lineage>
        <taxon>Bacteria</taxon>
        <taxon>Pseudomonadati</taxon>
        <taxon>Pseudomonadota</taxon>
        <taxon>Gammaproteobacteria</taxon>
        <taxon>Oceanospirillales</taxon>
        <taxon>Oceanospirillaceae</taxon>
        <taxon>Marinobacterium</taxon>
    </lineage>
</organism>
<dbReference type="Proteomes" id="UP000810171">
    <property type="component" value="Unassembled WGS sequence"/>
</dbReference>
<keyword evidence="2" id="KW-0560">Oxidoreductase</keyword>
<evidence type="ECO:0000313" key="3">
    <source>
        <dbReference type="EMBL" id="MBP0047459.1"/>
    </source>
</evidence>
<dbReference type="CDD" id="cd05233">
    <property type="entry name" value="SDR_c"/>
    <property type="match status" value="1"/>
</dbReference>
<dbReference type="EMBL" id="JACVEW010000002">
    <property type="protein sequence ID" value="MBP0047459.1"/>
    <property type="molecule type" value="Genomic_DNA"/>
</dbReference>
<dbReference type="SUPFAM" id="SSF51735">
    <property type="entry name" value="NAD(P)-binding Rossmann-fold domains"/>
    <property type="match status" value="1"/>
</dbReference>
<dbReference type="PRINTS" id="PR00080">
    <property type="entry name" value="SDRFAMILY"/>
</dbReference>
<dbReference type="PANTHER" id="PTHR44196">
    <property type="entry name" value="DEHYDROGENASE/REDUCTASE SDR FAMILY MEMBER 7B"/>
    <property type="match status" value="1"/>
</dbReference>
<keyword evidence="4" id="KW-1185">Reference proteome</keyword>
<comment type="caution">
    <text evidence="3">The sequence shown here is derived from an EMBL/GenBank/DDBJ whole genome shotgun (WGS) entry which is preliminary data.</text>
</comment>
<name>A0ABS3Z8Y3_9GAMM</name>
<accession>A0ABS3Z8Y3</accession>
<dbReference type="PRINTS" id="PR00081">
    <property type="entry name" value="GDHRDH"/>
</dbReference>
<evidence type="ECO:0000256" key="2">
    <source>
        <dbReference type="ARBA" id="ARBA00023002"/>
    </source>
</evidence>